<proteinExistence type="predicted"/>
<protein>
    <submittedName>
        <fullName evidence="1">Uncharacterized protein</fullName>
    </submittedName>
</protein>
<evidence type="ECO:0000313" key="2">
    <source>
        <dbReference type="Proteomes" id="UP000828390"/>
    </source>
</evidence>
<evidence type="ECO:0000313" key="1">
    <source>
        <dbReference type="EMBL" id="KAH3828926.1"/>
    </source>
</evidence>
<sequence length="120" mass="13401">MFSTEKQTSHHPVQSFCFEFMADEATGAATKEQMALAFDFTMQRKHVSGRSSFGLPSASLLPTKLWLFCTTMLSETSLECTYGFVEIKKNTGEHVPRHPLACRLRALKISPATPLSVICR</sequence>
<keyword evidence="2" id="KW-1185">Reference proteome</keyword>
<accession>A0A9D4H8I1</accession>
<reference evidence="1" key="1">
    <citation type="journal article" date="2019" name="bioRxiv">
        <title>The Genome of the Zebra Mussel, Dreissena polymorpha: A Resource for Invasive Species Research.</title>
        <authorList>
            <person name="McCartney M.A."/>
            <person name="Auch B."/>
            <person name="Kono T."/>
            <person name="Mallez S."/>
            <person name="Zhang Y."/>
            <person name="Obille A."/>
            <person name="Becker A."/>
            <person name="Abrahante J.E."/>
            <person name="Garbe J."/>
            <person name="Badalamenti J.P."/>
            <person name="Herman A."/>
            <person name="Mangelson H."/>
            <person name="Liachko I."/>
            <person name="Sullivan S."/>
            <person name="Sone E.D."/>
            <person name="Koren S."/>
            <person name="Silverstein K.A.T."/>
            <person name="Beckman K.B."/>
            <person name="Gohl D.M."/>
        </authorList>
    </citation>
    <scope>NUCLEOTIDE SEQUENCE</scope>
    <source>
        <strain evidence="1">Duluth1</strain>
        <tissue evidence="1">Whole animal</tissue>
    </source>
</reference>
<comment type="caution">
    <text evidence="1">The sequence shown here is derived from an EMBL/GenBank/DDBJ whole genome shotgun (WGS) entry which is preliminary data.</text>
</comment>
<reference evidence="1" key="2">
    <citation type="submission" date="2020-11" db="EMBL/GenBank/DDBJ databases">
        <authorList>
            <person name="McCartney M.A."/>
            <person name="Auch B."/>
            <person name="Kono T."/>
            <person name="Mallez S."/>
            <person name="Becker A."/>
            <person name="Gohl D.M."/>
            <person name="Silverstein K.A.T."/>
            <person name="Koren S."/>
            <person name="Bechman K.B."/>
            <person name="Herman A."/>
            <person name="Abrahante J.E."/>
            <person name="Garbe J."/>
        </authorList>
    </citation>
    <scope>NUCLEOTIDE SEQUENCE</scope>
    <source>
        <strain evidence="1">Duluth1</strain>
        <tissue evidence="1">Whole animal</tissue>
    </source>
</reference>
<gene>
    <name evidence="1" type="ORF">DPMN_130911</name>
</gene>
<dbReference type="EMBL" id="JAIWYP010000005">
    <property type="protein sequence ID" value="KAH3828926.1"/>
    <property type="molecule type" value="Genomic_DNA"/>
</dbReference>
<organism evidence="1 2">
    <name type="scientific">Dreissena polymorpha</name>
    <name type="common">Zebra mussel</name>
    <name type="synonym">Mytilus polymorpha</name>
    <dbReference type="NCBI Taxonomy" id="45954"/>
    <lineage>
        <taxon>Eukaryota</taxon>
        <taxon>Metazoa</taxon>
        <taxon>Spiralia</taxon>
        <taxon>Lophotrochozoa</taxon>
        <taxon>Mollusca</taxon>
        <taxon>Bivalvia</taxon>
        <taxon>Autobranchia</taxon>
        <taxon>Heteroconchia</taxon>
        <taxon>Euheterodonta</taxon>
        <taxon>Imparidentia</taxon>
        <taxon>Neoheterodontei</taxon>
        <taxon>Myida</taxon>
        <taxon>Dreissenoidea</taxon>
        <taxon>Dreissenidae</taxon>
        <taxon>Dreissena</taxon>
    </lineage>
</organism>
<dbReference type="Proteomes" id="UP000828390">
    <property type="component" value="Unassembled WGS sequence"/>
</dbReference>
<dbReference type="AlphaFoldDB" id="A0A9D4H8I1"/>
<name>A0A9D4H8I1_DREPO</name>